<evidence type="ECO:0000313" key="2">
    <source>
        <dbReference type="EMBL" id="KLU82724.1"/>
    </source>
</evidence>
<dbReference type="EMBL" id="GL876966">
    <property type="protein sequence ID" value="KLU82724.1"/>
    <property type="molecule type" value="Genomic_DNA"/>
</dbReference>
<dbReference type="Proteomes" id="UP000011715">
    <property type="component" value="Unassembled WGS sequence"/>
</dbReference>
<dbReference type="VEuPathDB" id="FungiDB:MAPG_01793"/>
<organism evidence="3 4">
    <name type="scientific">Magnaporthiopsis poae (strain ATCC 64411 / 73-15)</name>
    <name type="common">Kentucky bluegrass fungus</name>
    <name type="synonym">Magnaporthe poae</name>
    <dbReference type="NCBI Taxonomy" id="644358"/>
    <lineage>
        <taxon>Eukaryota</taxon>
        <taxon>Fungi</taxon>
        <taxon>Dikarya</taxon>
        <taxon>Ascomycota</taxon>
        <taxon>Pezizomycotina</taxon>
        <taxon>Sordariomycetes</taxon>
        <taxon>Sordariomycetidae</taxon>
        <taxon>Magnaporthales</taxon>
        <taxon>Magnaporthaceae</taxon>
        <taxon>Magnaporthiopsis</taxon>
    </lineage>
</organism>
<accession>A0A0C4DPM4</accession>
<proteinExistence type="predicted"/>
<reference evidence="3" key="4">
    <citation type="journal article" date="2015" name="G3 (Bethesda)">
        <title>Genome sequences of three phytopathogenic species of the Magnaporthaceae family of fungi.</title>
        <authorList>
            <person name="Okagaki L.H."/>
            <person name="Nunes C.C."/>
            <person name="Sailsbery J."/>
            <person name="Clay B."/>
            <person name="Brown D."/>
            <person name="John T."/>
            <person name="Oh Y."/>
            <person name="Young N."/>
            <person name="Fitzgerald M."/>
            <person name="Haas B.J."/>
            <person name="Zeng Q."/>
            <person name="Young S."/>
            <person name="Adiconis X."/>
            <person name="Fan L."/>
            <person name="Levin J.Z."/>
            <person name="Mitchell T.K."/>
            <person name="Okubara P.A."/>
            <person name="Farman M.L."/>
            <person name="Kohn L.M."/>
            <person name="Birren B."/>
            <person name="Ma L.-J."/>
            <person name="Dean R.A."/>
        </authorList>
    </citation>
    <scope>NUCLEOTIDE SEQUENCE</scope>
    <source>
        <strain evidence="3">ATCC 64411 / 73-15</strain>
    </source>
</reference>
<name>A0A0C4DPM4_MAGP6</name>
<feature type="coiled-coil region" evidence="1">
    <location>
        <begin position="60"/>
        <end position="107"/>
    </location>
</feature>
<evidence type="ECO:0000313" key="3">
    <source>
        <dbReference type="EnsemblFungi" id="MAPG_01793T0"/>
    </source>
</evidence>
<dbReference type="eggNOG" id="ENOG502RW6H">
    <property type="taxonomic scope" value="Eukaryota"/>
</dbReference>
<keyword evidence="1" id="KW-0175">Coiled coil</keyword>
<reference evidence="2" key="3">
    <citation type="submission" date="2011-03" db="EMBL/GenBank/DDBJ databases">
        <title>Annotation of Magnaporthe poae ATCC 64411.</title>
        <authorList>
            <person name="Ma L.-J."/>
            <person name="Dead R."/>
            <person name="Young S.K."/>
            <person name="Zeng Q."/>
            <person name="Gargeya S."/>
            <person name="Fitzgerald M."/>
            <person name="Haas B."/>
            <person name="Abouelleil A."/>
            <person name="Alvarado L."/>
            <person name="Arachchi H.M."/>
            <person name="Berlin A."/>
            <person name="Brown A."/>
            <person name="Chapman S.B."/>
            <person name="Chen Z."/>
            <person name="Dunbar C."/>
            <person name="Freedman E."/>
            <person name="Gearin G."/>
            <person name="Gellesch M."/>
            <person name="Goldberg J."/>
            <person name="Griggs A."/>
            <person name="Gujja S."/>
            <person name="Heiman D."/>
            <person name="Howarth C."/>
            <person name="Larson L."/>
            <person name="Lui A."/>
            <person name="MacDonald P.J.P."/>
            <person name="Mehta T."/>
            <person name="Montmayeur A."/>
            <person name="Murphy C."/>
            <person name="Neiman D."/>
            <person name="Pearson M."/>
            <person name="Priest M."/>
            <person name="Roberts A."/>
            <person name="Saif S."/>
            <person name="Shea T."/>
            <person name="Shenoy N."/>
            <person name="Sisk P."/>
            <person name="Stolte C."/>
            <person name="Sykes S."/>
            <person name="Yandava C."/>
            <person name="Wortman J."/>
            <person name="Nusbaum C."/>
            <person name="Birren B."/>
        </authorList>
    </citation>
    <scope>NUCLEOTIDE SEQUENCE</scope>
    <source>
        <strain evidence="2">ATCC 64411</strain>
    </source>
</reference>
<dbReference type="OMA" id="QFALCAN"/>
<dbReference type="STRING" id="644358.A0A0C4DPM4"/>
<reference evidence="3" key="5">
    <citation type="submission" date="2015-06" db="UniProtKB">
        <authorList>
            <consortium name="EnsemblFungi"/>
        </authorList>
    </citation>
    <scope>IDENTIFICATION</scope>
    <source>
        <strain evidence="3">ATCC 64411</strain>
    </source>
</reference>
<protein>
    <submittedName>
        <fullName evidence="2 3">Uncharacterized protein</fullName>
    </submittedName>
</protein>
<evidence type="ECO:0000313" key="4">
    <source>
        <dbReference type="Proteomes" id="UP000011715"/>
    </source>
</evidence>
<gene>
    <name evidence="2" type="ORF">MAPG_01793</name>
</gene>
<sequence length="189" mass="20180">MNPIDPIPGQPDFGAISAGFNAISTNAGNLSQQFALCANLPGVGSADAIIQQLRAIHQVLNATQQDIAAMQQNMAAMQQDIAAMRQNMATKQNLQQLEKRVRTSDSNSIARGFNHKVALPDAELYPLRAPGTGNVIPNFPKLHGDIDRMDANTLVGVLEALEQPATGVVAEKKKRLKHAIGVASTQIPL</sequence>
<evidence type="ECO:0000256" key="1">
    <source>
        <dbReference type="SAM" id="Coils"/>
    </source>
</evidence>
<dbReference type="OrthoDB" id="3641511at2759"/>
<reference evidence="4" key="1">
    <citation type="submission" date="2010-05" db="EMBL/GenBank/DDBJ databases">
        <title>The genome sequence of Magnaporthe poae strain ATCC 64411.</title>
        <authorList>
            <person name="Ma L.-J."/>
            <person name="Dead R."/>
            <person name="Young S."/>
            <person name="Zeng Q."/>
            <person name="Koehrsen M."/>
            <person name="Alvarado L."/>
            <person name="Berlin A."/>
            <person name="Chapman S.B."/>
            <person name="Chen Z."/>
            <person name="Freedman E."/>
            <person name="Gellesch M."/>
            <person name="Goldberg J."/>
            <person name="Griggs A."/>
            <person name="Gujja S."/>
            <person name="Heilman E.R."/>
            <person name="Heiman D."/>
            <person name="Hepburn T."/>
            <person name="Howarth C."/>
            <person name="Jen D."/>
            <person name="Larson L."/>
            <person name="Mehta T."/>
            <person name="Neiman D."/>
            <person name="Pearson M."/>
            <person name="Roberts A."/>
            <person name="Saif S."/>
            <person name="Shea T."/>
            <person name="Shenoy N."/>
            <person name="Sisk P."/>
            <person name="Stolte C."/>
            <person name="Sykes S."/>
            <person name="Walk T."/>
            <person name="White J."/>
            <person name="Yandava C."/>
            <person name="Haas B."/>
            <person name="Nusbaum C."/>
            <person name="Birren B."/>
        </authorList>
    </citation>
    <scope>NUCLEOTIDE SEQUENCE [LARGE SCALE GENOMIC DNA]</scope>
    <source>
        <strain evidence="4">ATCC 64411 / 73-15</strain>
    </source>
</reference>
<dbReference type="EMBL" id="ADBL01000439">
    <property type="status" value="NOT_ANNOTATED_CDS"/>
    <property type="molecule type" value="Genomic_DNA"/>
</dbReference>
<keyword evidence="4" id="KW-1185">Reference proteome</keyword>
<reference evidence="2" key="2">
    <citation type="submission" date="2010-05" db="EMBL/GenBank/DDBJ databases">
        <title>The Genome Sequence of Magnaporthe poae strain ATCC 64411.</title>
        <authorList>
            <consortium name="The Broad Institute Genome Sequencing Platform"/>
            <consortium name="Broad Institute Genome Sequencing Center for Infectious Disease"/>
            <person name="Ma L.-J."/>
            <person name="Dead R."/>
            <person name="Young S."/>
            <person name="Zeng Q."/>
            <person name="Koehrsen M."/>
            <person name="Alvarado L."/>
            <person name="Berlin A."/>
            <person name="Chapman S.B."/>
            <person name="Chen Z."/>
            <person name="Freedman E."/>
            <person name="Gellesch M."/>
            <person name="Goldberg J."/>
            <person name="Griggs A."/>
            <person name="Gujja S."/>
            <person name="Heilman E.R."/>
            <person name="Heiman D."/>
            <person name="Hepburn T."/>
            <person name="Howarth C."/>
            <person name="Jen D."/>
            <person name="Larson L."/>
            <person name="Mehta T."/>
            <person name="Neiman D."/>
            <person name="Pearson M."/>
            <person name="Roberts A."/>
            <person name="Saif S."/>
            <person name="Shea T."/>
            <person name="Shenoy N."/>
            <person name="Sisk P."/>
            <person name="Stolte C."/>
            <person name="Sykes S."/>
            <person name="Walk T."/>
            <person name="White J."/>
            <person name="Yandava C."/>
            <person name="Haas B."/>
            <person name="Nusbaum C."/>
            <person name="Birren B."/>
        </authorList>
    </citation>
    <scope>NUCLEOTIDE SEQUENCE</scope>
    <source>
        <strain evidence="2">ATCC 64411</strain>
    </source>
</reference>
<dbReference type="EnsemblFungi" id="MAPG_01793T0">
    <property type="protein sequence ID" value="MAPG_01793T0"/>
    <property type="gene ID" value="MAPG_01793"/>
</dbReference>
<dbReference type="AlphaFoldDB" id="A0A0C4DPM4"/>